<sequence length="206" mass="23431">MLADDIPLHQIPRYLIPAQMGDGHSRGEVKQSGAPSILHLRHAEPLLLTMLKPRHTPKLHVHMYLRDNRRIRTQPRYKHVQTIVILFNLLPPPALILIHHRAQIIEVVLAGLKGRLDVDVGGSRGIGCVRWFWNSLRRLQGGADDYHNVASYLESVVCSLAFVVSLVAVFDDADDVDTRANRHRMVVRMFRELGHGRSKVERGDLF</sequence>
<proteinExistence type="predicted"/>
<dbReference type="AlphaFoldDB" id="A0A6A6DPQ6"/>
<accession>A0A6A6DPQ6</accession>
<name>A0A6A6DPQ6_9PEZI</name>
<dbReference type="EMBL" id="ML994652">
    <property type="protein sequence ID" value="KAF2181564.1"/>
    <property type="molecule type" value="Genomic_DNA"/>
</dbReference>
<keyword evidence="2" id="KW-1185">Reference proteome</keyword>
<protein>
    <submittedName>
        <fullName evidence="1">Uncharacterized protein</fullName>
    </submittedName>
</protein>
<organism evidence="1 2">
    <name type="scientific">Zopfia rhizophila CBS 207.26</name>
    <dbReference type="NCBI Taxonomy" id="1314779"/>
    <lineage>
        <taxon>Eukaryota</taxon>
        <taxon>Fungi</taxon>
        <taxon>Dikarya</taxon>
        <taxon>Ascomycota</taxon>
        <taxon>Pezizomycotina</taxon>
        <taxon>Dothideomycetes</taxon>
        <taxon>Dothideomycetes incertae sedis</taxon>
        <taxon>Zopfiaceae</taxon>
        <taxon>Zopfia</taxon>
    </lineage>
</organism>
<reference evidence="1" key="1">
    <citation type="journal article" date="2020" name="Stud. Mycol.">
        <title>101 Dothideomycetes genomes: a test case for predicting lifestyles and emergence of pathogens.</title>
        <authorList>
            <person name="Haridas S."/>
            <person name="Albert R."/>
            <person name="Binder M."/>
            <person name="Bloem J."/>
            <person name="Labutti K."/>
            <person name="Salamov A."/>
            <person name="Andreopoulos B."/>
            <person name="Baker S."/>
            <person name="Barry K."/>
            <person name="Bills G."/>
            <person name="Bluhm B."/>
            <person name="Cannon C."/>
            <person name="Castanera R."/>
            <person name="Culley D."/>
            <person name="Daum C."/>
            <person name="Ezra D."/>
            <person name="Gonzalez J."/>
            <person name="Henrissat B."/>
            <person name="Kuo A."/>
            <person name="Liang C."/>
            <person name="Lipzen A."/>
            <person name="Lutzoni F."/>
            <person name="Magnuson J."/>
            <person name="Mondo S."/>
            <person name="Nolan M."/>
            <person name="Ohm R."/>
            <person name="Pangilinan J."/>
            <person name="Park H.-J."/>
            <person name="Ramirez L."/>
            <person name="Alfaro M."/>
            <person name="Sun H."/>
            <person name="Tritt A."/>
            <person name="Yoshinaga Y."/>
            <person name="Zwiers L.-H."/>
            <person name="Turgeon B."/>
            <person name="Goodwin S."/>
            <person name="Spatafora J."/>
            <person name="Crous P."/>
            <person name="Grigoriev I."/>
        </authorList>
    </citation>
    <scope>NUCLEOTIDE SEQUENCE</scope>
    <source>
        <strain evidence="1">CBS 207.26</strain>
    </source>
</reference>
<evidence type="ECO:0000313" key="1">
    <source>
        <dbReference type="EMBL" id="KAF2181564.1"/>
    </source>
</evidence>
<gene>
    <name evidence="1" type="ORF">K469DRAFT_260273</name>
</gene>
<evidence type="ECO:0000313" key="2">
    <source>
        <dbReference type="Proteomes" id="UP000800200"/>
    </source>
</evidence>
<dbReference type="Proteomes" id="UP000800200">
    <property type="component" value="Unassembled WGS sequence"/>
</dbReference>